<protein>
    <submittedName>
        <fullName evidence="6">RNA-binding protein 1-like</fullName>
    </submittedName>
</protein>
<keyword evidence="2 3" id="KW-0694">RNA-binding</keyword>
<evidence type="ECO:0000256" key="3">
    <source>
        <dbReference type="PROSITE-ProRule" id="PRU00176"/>
    </source>
</evidence>
<reference evidence="5" key="1">
    <citation type="journal article" date="2014" name="Nat. Commun.">
        <title>The emerging biofuel crop Camelina sativa retains a highly undifferentiated hexaploid genome structure.</title>
        <authorList>
            <person name="Kagale S."/>
            <person name="Koh C."/>
            <person name="Nixon J."/>
            <person name="Bollina V."/>
            <person name="Clarke W.E."/>
            <person name="Tuteja R."/>
            <person name="Spillane C."/>
            <person name="Robinson S.J."/>
            <person name="Links M.G."/>
            <person name="Clarke C."/>
            <person name="Higgins E.E."/>
            <person name="Huebert T."/>
            <person name="Sharpe A.G."/>
            <person name="Parkin I.A."/>
        </authorList>
    </citation>
    <scope>NUCLEOTIDE SEQUENCE [LARGE SCALE GENOMIC DNA]</scope>
    <source>
        <strain evidence="5">cv. DH55</strain>
    </source>
</reference>
<proteinExistence type="predicted"/>
<dbReference type="InterPro" id="IPR035979">
    <property type="entry name" value="RBD_domain_sf"/>
</dbReference>
<dbReference type="GeneID" id="104700831"/>
<keyword evidence="5" id="KW-1185">Reference proteome</keyword>
<dbReference type="Proteomes" id="UP000694864">
    <property type="component" value="Chromosome 7"/>
</dbReference>
<gene>
    <name evidence="6" type="primary">LOC104700831</name>
</gene>
<name>A0ABM0SQN2_CAMSA</name>
<sequence>MDLDYDRFKLFVGGIGKETSEEALKQHFSRYGVVLEAVVAKDKVTGVSRGFGFVRFAKDYDVVKALKDTHFILGKSVDVRKAIRRHEFIYQNRFSIPLLEGKVQHQQNNGGLHEMPSNGMMPSNGTATHRTKKIFVGGLSSSTTEEEFRSYFEKFGRTTDVVVMHDGVTNRPRGFGFVTYDSEKSVEVVMKSSFHELSDKRVEVKSAIPKEGIQSNNGNLNVPPTYSSFQPTPYVPEQNGYGMVLQYAPVFGYHQSVQAPQYPYGYQFTAQVPNVPWNNLVVQPTGFYCPPPPPPPPPPPTNTLGYLPYMNGFDFSGTRIPGYNPVPWPVTGDAAGGLIHQFGDLKLGVASQAHQRMSGGNMGNPLQNGRYR</sequence>
<keyword evidence="1" id="KW-0677">Repeat</keyword>
<reference evidence="6" key="2">
    <citation type="submission" date="2025-08" db="UniProtKB">
        <authorList>
            <consortium name="RefSeq"/>
        </authorList>
    </citation>
    <scope>IDENTIFICATION</scope>
    <source>
        <tissue evidence="6">Leaf</tissue>
    </source>
</reference>
<feature type="domain" description="RRM" evidence="4">
    <location>
        <begin position="8"/>
        <end position="84"/>
    </location>
</feature>
<dbReference type="PROSITE" id="PS50102">
    <property type="entry name" value="RRM"/>
    <property type="match status" value="2"/>
</dbReference>
<dbReference type="Pfam" id="PF00076">
    <property type="entry name" value="RRM_1"/>
    <property type="match status" value="2"/>
</dbReference>
<dbReference type="SUPFAM" id="SSF54928">
    <property type="entry name" value="RNA-binding domain, RBD"/>
    <property type="match status" value="2"/>
</dbReference>
<dbReference type="RefSeq" id="XP_010414727.2">
    <property type="nucleotide sequence ID" value="XM_010416425.2"/>
</dbReference>
<evidence type="ECO:0000313" key="5">
    <source>
        <dbReference type="Proteomes" id="UP000694864"/>
    </source>
</evidence>
<evidence type="ECO:0000313" key="6">
    <source>
        <dbReference type="RefSeq" id="XP_010414727.2"/>
    </source>
</evidence>
<evidence type="ECO:0000256" key="2">
    <source>
        <dbReference type="ARBA" id="ARBA00022884"/>
    </source>
</evidence>
<evidence type="ECO:0000256" key="1">
    <source>
        <dbReference type="ARBA" id="ARBA00022737"/>
    </source>
</evidence>
<dbReference type="InterPro" id="IPR000504">
    <property type="entry name" value="RRM_dom"/>
</dbReference>
<accession>A0ABM0SQN2</accession>
<dbReference type="InterPro" id="IPR012677">
    <property type="entry name" value="Nucleotide-bd_a/b_plait_sf"/>
</dbReference>
<dbReference type="PANTHER" id="PTHR48032:SF12">
    <property type="entry name" value="RRM DOMAIN-CONTAINING PROTEIN"/>
    <property type="match status" value="1"/>
</dbReference>
<organism evidence="5 6">
    <name type="scientific">Camelina sativa</name>
    <name type="common">False flax</name>
    <name type="synonym">Myagrum sativum</name>
    <dbReference type="NCBI Taxonomy" id="90675"/>
    <lineage>
        <taxon>Eukaryota</taxon>
        <taxon>Viridiplantae</taxon>
        <taxon>Streptophyta</taxon>
        <taxon>Embryophyta</taxon>
        <taxon>Tracheophyta</taxon>
        <taxon>Spermatophyta</taxon>
        <taxon>Magnoliopsida</taxon>
        <taxon>eudicotyledons</taxon>
        <taxon>Gunneridae</taxon>
        <taxon>Pentapetalae</taxon>
        <taxon>rosids</taxon>
        <taxon>malvids</taxon>
        <taxon>Brassicales</taxon>
        <taxon>Brassicaceae</taxon>
        <taxon>Camelineae</taxon>
        <taxon>Camelina</taxon>
    </lineage>
</organism>
<evidence type="ECO:0000259" key="4">
    <source>
        <dbReference type="PROSITE" id="PS50102"/>
    </source>
</evidence>
<dbReference type="SMART" id="SM00360">
    <property type="entry name" value="RRM"/>
    <property type="match status" value="2"/>
</dbReference>
<feature type="domain" description="RRM" evidence="4">
    <location>
        <begin position="132"/>
        <end position="209"/>
    </location>
</feature>
<dbReference type="PANTHER" id="PTHR48032">
    <property type="entry name" value="RNA-BINDING PROTEIN MUSASHI HOMOLOG RBP6"/>
    <property type="match status" value="1"/>
</dbReference>
<dbReference type="Gene3D" id="3.30.70.330">
    <property type="match status" value="2"/>
</dbReference>